<feature type="transmembrane region" description="Helical" evidence="7">
    <location>
        <begin position="197"/>
        <end position="219"/>
    </location>
</feature>
<dbReference type="Proteomes" id="UP000198741">
    <property type="component" value="Chromosome I"/>
</dbReference>
<feature type="transmembrane region" description="Helical" evidence="7">
    <location>
        <begin position="57"/>
        <end position="75"/>
    </location>
</feature>
<feature type="transmembrane region" description="Helical" evidence="7">
    <location>
        <begin position="248"/>
        <end position="269"/>
    </location>
</feature>
<keyword evidence="4 7" id="KW-1133">Transmembrane helix</keyword>
<dbReference type="STRING" id="1090615.SAMN04515671_0055"/>
<feature type="compositionally biased region" description="Pro residues" evidence="6">
    <location>
        <begin position="329"/>
        <end position="338"/>
    </location>
</feature>
<evidence type="ECO:0000313" key="9">
    <source>
        <dbReference type="Proteomes" id="UP000198741"/>
    </source>
</evidence>
<feature type="transmembrane region" description="Helical" evidence="7">
    <location>
        <begin position="29"/>
        <end position="45"/>
    </location>
</feature>
<feature type="transmembrane region" description="Helical" evidence="7">
    <location>
        <begin position="161"/>
        <end position="185"/>
    </location>
</feature>
<evidence type="ECO:0000256" key="5">
    <source>
        <dbReference type="ARBA" id="ARBA00023136"/>
    </source>
</evidence>
<evidence type="ECO:0000256" key="3">
    <source>
        <dbReference type="ARBA" id="ARBA00022692"/>
    </source>
</evidence>
<evidence type="ECO:0000256" key="1">
    <source>
        <dbReference type="ARBA" id="ARBA00004651"/>
    </source>
</evidence>
<dbReference type="InterPro" id="IPR019108">
    <property type="entry name" value="Caa3_assmbl_CtaG-rel"/>
</dbReference>
<keyword evidence="2" id="KW-1003">Cell membrane</keyword>
<evidence type="ECO:0000256" key="7">
    <source>
        <dbReference type="SAM" id="Phobius"/>
    </source>
</evidence>
<comment type="subcellular location">
    <subcellularLocation>
        <location evidence="1">Cell membrane</location>
        <topology evidence="1">Multi-pass membrane protein</topology>
    </subcellularLocation>
</comment>
<evidence type="ECO:0000256" key="2">
    <source>
        <dbReference type="ARBA" id="ARBA00022475"/>
    </source>
</evidence>
<keyword evidence="9" id="KW-1185">Reference proteome</keyword>
<accession>A0A1H0HG37</accession>
<dbReference type="GO" id="GO:0005886">
    <property type="term" value="C:plasma membrane"/>
    <property type="evidence" value="ECO:0007669"/>
    <property type="project" value="UniProtKB-SubCell"/>
</dbReference>
<keyword evidence="3 7" id="KW-0812">Transmembrane</keyword>
<gene>
    <name evidence="8" type="ORF">SAMN04515671_0055</name>
</gene>
<evidence type="ECO:0000256" key="4">
    <source>
        <dbReference type="ARBA" id="ARBA00022989"/>
    </source>
</evidence>
<evidence type="ECO:0000256" key="6">
    <source>
        <dbReference type="SAM" id="MobiDB-lite"/>
    </source>
</evidence>
<keyword evidence="5 7" id="KW-0472">Membrane</keyword>
<dbReference type="Pfam" id="PF09678">
    <property type="entry name" value="Caa3_CtaG"/>
    <property type="match status" value="1"/>
</dbReference>
<name>A0A1H0HG37_9ACTN</name>
<sequence>MDDGRVHSFASPTSAPSGGSLLTEWRPDYVMIVVVAILAIAYLRTRRRAATQGIAWARHRDIVFWVGVAATVWTTNGFPQARGFQLMWVWMTQELLLLLIVPIVIMSAQPVSLVTTVHGPDNLLARALRTRTLRFLGSPLVSPVLVPVLCMLLIFGGLGSFAVSSVWAGGVVHLLLLAVGALIALPLVNTDDQRSSLAVGLSLAVGFVELILDAFPGIALRFQTHMTLVHFAVNRPAFSPVAIDDQHVAGGILWVVAEVLDLPFLILAATRWIKADARDAARVDAELDARQHWDAAGEAVADPPVDRPWWLDDPALQDRFGGHKGVAPVRPPSDQPAD</sequence>
<reference evidence="8 9" key="1">
    <citation type="submission" date="2016-10" db="EMBL/GenBank/DDBJ databases">
        <authorList>
            <person name="de Groot N.N."/>
        </authorList>
    </citation>
    <scope>NUCLEOTIDE SEQUENCE [LARGE SCALE GENOMIC DNA]</scope>
    <source>
        <strain evidence="9">P4-7,KCTC 19426,CECT 7604</strain>
    </source>
</reference>
<feature type="transmembrane region" description="Helical" evidence="7">
    <location>
        <begin position="135"/>
        <end position="155"/>
    </location>
</feature>
<organism evidence="8 9">
    <name type="scientific">Nakamurella panacisegetis</name>
    <dbReference type="NCBI Taxonomy" id="1090615"/>
    <lineage>
        <taxon>Bacteria</taxon>
        <taxon>Bacillati</taxon>
        <taxon>Actinomycetota</taxon>
        <taxon>Actinomycetes</taxon>
        <taxon>Nakamurellales</taxon>
        <taxon>Nakamurellaceae</taxon>
        <taxon>Nakamurella</taxon>
    </lineage>
</organism>
<protein>
    <submittedName>
        <fullName evidence="8">Cytochrome c oxidase caa3 assembly factor (Caa3_CtaG)</fullName>
    </submittedName>
</protein>
<evidence type="ECO:0000313" key="8">
    <source>
        <dbReference type="EMBL" id="SDO18004.1"/>
    </source>
</evidence>
<dbReference type="AlphaFoldDB" id="A0A1H0HG37"/>
<dbReference type="EMBL" id="LT629710">
    <property type="protein sequence ID" value="SDO18004.1"/>
    <property type="molecule type" value="Genomic_DNA"/>
</dbReference>
<feature type="region of interest" description="Disordered" evidence="6">
    <location>
        <begin position="314"/>
        <end position="338"/>
    </location>
</feature>
<proteinExistence type="predicted"/>
<feature type="transmembrane region" description="Helical" evidence="7">
    <location>
        <begin position="95"/>
        <end position="114"/>
    </location>
</feature>